<keyword evidence="5" id="KW-1185">Reference proteome</keyword>
<gene>
    <name evidence="4" type="ORF">GCM10007301_19840</name>
</gene>
<dbReference type="Proteomes" id="UP000606044">
    <property type="component" value="Unassembled WGS sequence"/>
</dbReference>
<reference evidence="4" key="1">
    <citation type="journal article" date="2014" name="Int. J. Syst. Evol. Microbiol.">
        <title>Complete genome sequence of Corynebacterium casei LMG S-19264T (=DSM 44701T), isolated from a smear-ripened cheese.</title>
        <authorList>
            <consortium name="US DOE Joint Genome Institute (JGI-PGF)"/>
            <person name="Walter F."/>
            <person name="Albersmeier A."/>
            <person name="Kalinowski J."/>
            <person name="Ruckert C."/>
        </authorList>
    </citation>
    <scope>NUCLEOTIDE SEQUENCE</scope>
    <source>
        <strain evidence="4">CCM 7897</strain>
    </source>
</reference>
<evidence type="ECO:0000313" key="4">
    <source>
        <dbReference type="EMBL" id="GGF60149.1"/>
    </source>
</evidence>
<dbReference type="InterPro" id="IPR000551">
    <property type="entry name" value="MerR-type_HTH_dom"/>
</dbReference>
<feature type="compositionally biased region" description="Basic and acidic residues" evidence="2">
    <location>
        <begin position="162"/>
        <end position="174"/>
    </location>
</feature>
<comment type="caution">
    <text evidence="4">The sequence shown here is derived from an EMBL/GenBank/DDBJ whole genome shotgun (WGS) entry which is preliminary data.</text>
</comment>
<reference evidence="4" key="2">
    <citation type="submission" date="2020-09" db="EMBL/GenBank/DDBJ databases">
        <authorList>
            <person name="Sun Q."/>
            <person name="Sedlacek I."/>
        </authorList>
    </citation>
    <scope>NUCLEOTIDE SEQUENCE</scope>
    <source>
        <strain evidence="4">CCM 7897</strain>
    </source>
</reference>
<accession>A0A917F9N3</accession>
<dbReference type="PROSITE" id="PS50937">
    <property type="entry name" value="HTH_MERR_2"/>
    <property type="match status" value="1"/>
</dbReference>
<name>A0A917F9N3_9HYPH</name>
<dbReference type="GO" id="GO:0003677">
    <property type="term" value="F:DNA binding"/>
    <property type="evidence" value="ECO:0007669"/>
    <property type="project" value="UniProtKB-KW"/>
</dbReference>
<dbReference type="PANTHER" id="PTHR30204:SF15">
    <property type="entry name" value="BLL5018 PROTEIN"/>
    <property type="match status" value="1"/>
</dbReference>
<dbReference type="Pfam" id="PF13411">
    <property type="entry name" value="MerR_1"/>
    <property type="match status" value="1"/>
</dbReference>
<feature type="region of interest" description="Disordered" evidence="2">
    <location>
        <begin position="94"/>
        <end position="591"/>
    </location>
</feature>
<feature type="compositionally biased region" description="Low complexity" evidence="2">
    <location>
        <begin position="382"/>
        <end position="395"/>
    </location>
</feature>
<feature type="compositionally biased region" description="Basic and acidic residues" evidence="2">
    <location>
        <begin position="516"/>
        <end position="531"/>
    </location>
</feature>
<proteinExistence type="predicted"/>
<dbReference type="AlphaFoldDB" id="A0A917F9N3"/>
<feature type="compositionally biased region" description="Basic and acidic residues" evidence="2">
    <location>
        <begin position="372"/>
        <end position="381"/>
    </location>
</feature>
<feature type="compositionally biased region" description="Basic and acidic residues" evidence="2">
    <location>
        <begin position="471"/>
        <end position="489"/>
    </location>
</feature>
<dbReference type="CDD" id="cd04765">
    <property type="entry name" value="HTH_MlrA-like_sg2"/>
    <property type="match status" value="1"/>
</dbReference>
<dbReference type="SUPFAM" id="SSF46955">
    <property type="entry name" value="Putative DNA-binding domain"/>
    <property type="match status" value="1"/>
</dbReference>
<feature type="compositionally biased region" description="Pro residues" evidence="2">
    <location>
        <begin position="317"/>
        <end position="327"/>
    </location>
</feature>
<dbReference type="InterPro" id="IPR047057">
    <property type="entry name" value="MerR_fam"/>
</dbReference>
<dbReference type="EMBL" id="BMCT01000002">
    <property type="protein sequence ID" value="GGF60149.1"/>
    <property type="molecule type" value="Genomic_DNA"/>
</dbReference>
<feature type="compositionally biased region" description="Basic and acidic residues" evidence="2">
    <location>
        <begin position="278"/>
        <end position="287"/>
    </location>
</feature>
<evidence type="ECO:0000256" key="1">
    <source>
        <dbReference type="ARBA" id="ARBA00023125"/>
    </source>
</evidence>
<evidence type="ECO:0000256" key="2">
    <source>
        <dbReference type="SAM" id="MobiDB-lite"/>
    </source>
</evidence>
<dbReference type="PANTHER" id="PTHR30204">
    <property type="entry name" value="REDOX-CYCLING DRUG-SENSING TRANSCRIPTIONAL ACTIVATOR SOXR"/>
    <property type="match status" value="1"/>
</dbReference>
<evidence type="ECO:0000313" key="5">
    <source>
        <dbReference type="Proteomes" id="UP000606044"/>
    </source>
</evidence>
<feature type="domain" description="HTH merR-type" evidence="3">
    <location>
        <begin position="16"/>
        <end position="84"/>
    </location>
</feature>
<organism evidence="4 5">
    <name type="scientific">Azorhizobium oxalatiphilum</name>
    <dbReference type="NCBI Taxonomy" id="980631"/>
    <lineage>
        <taxon>Bacteria</taxon>
        <taxon>Pseudomonadati</taxon>
        <taxon>Pseudomonadota</taxon>
        <taxon>Alphaproteobacteria</taxon>
        <taxon>Hyphomicrobiales</taxon>
        <taxon>Xanthobacteraceae</taxon>
        <taxon>Azorhizobium</taxon>
    </lineage>
</organism>
<dbReference type="Gene3D" id="1.10.1660.10">
    <property type="match status" value="1"/>
</dbReference>
<dbReference type="InterPro" id="IPR009061">
    <property type="entry name" value="DNA-bd_dom_put_sf"/>
</dbReference>
<dbReference type="GO" id="GO:0003700">
    <property type="term" value="F:DNA-binding transcription factor activity"/>
    <property type="evidence" value="ECO:0007669"/>
    <property type="project" value="InterPro"/>
</dbReference>
<protein>
    <recommendedName>
        <fullName evidence="3">HTH merR-type domain-containing protein</fullName>
    </recommendedName>
</protein>
<feature type="compositionally biased region" description="Acidic residues" evidence="2">
    <location>
        <begin position="344"/>
        <end position="356"/>
    </location>
</feature>
<feature type="compositionally biased region" description="Basic and acidic residues" evidence="2">
    <location>
        <begin position="192"/>
        <end position="216"/>
    </location>
</feature>
<dbReference type="SMART" id="SM00422">
    <property type="entry name" value="HTH_MERR"/>
    <property type="match status" value="1"/>
</dbReference>
<sequence>MVDARNLDKSPDAFRTISEVADELDLPQHVLRFWETKFTQIRPVKRAGGRRYYRPDDVELLRGIRHLLYRDGYTIKGVQKILKDQGVRHVQAVAYDDGEPAPAPVEATAPRVREEGGGISGLLGGLLPRRRATDKLADNPSRGAPADEPPLPFPDFASFTPRTEEQAPPRRPKAEPPVQPAPARSEPSFDAPDFHEPVLRERDAALFDEPEFHARPLTEPSLAPAANRRPASAPLQRPSRGPASRVPERPAAPELEDPLLPFFDDEEPDAQENASEPLDARIRRLKEATPAPEPPVAEERGPPEEYIPARARKRPAEPPPAAAPAPPLHEARVPARPEPVFEADLSDEDMDAEDEMGVPPEPDTWRGGRPVAGDDRMRDPRAGSYAAPRAPARAGPDVHDDWPEDEPYLRAPQPGRAPDRGPTPLRADRTPPADPFFDGPPAAYGRLGPLRGPLEEYDPAQEMPRPAGADHGLRADRRDHYAADPRWPEQRPAAPPHDGRYTPAHGAPDHAAYGQRPREDRHPSYERRPEPQARSGAGWEPEDAESWDGQQYTPPEPHRPGPPEQYLPPHLRSEPRLSGAPQPPAPILSRDDVSRLQAALFELSECRRIITALGSEPRSGSE</sequence>
<keyword evidence="1" id="KW-0238">DNA-binding</keyword>
<evidence type="ECO:0000259" key="3">
    <source>
        <dbReference type="PROSITE" id="PS50937"/>
    </source>
</evidence>
<feature type="compositionally biased region" description="Low complexity" evidence="2">
    <location>
        <begin position="220"/>
        <end position="235"/>
    </location>
</feature>